<evidence type="ECO:0000313" key="2">
    <source>
        <dbReference type="Proteomes" id="UP000316184"/>
    </source>
</evidence>
<dbReference type="EMBL" id="VIWX01000002">
    <property type="protein sequence ID" value="TWF96145.1"/>
    <property type="molecule type" value="Genomic_DNA"/>
</dbReference>
<comment type="caution">
    <text evidence="1">The sequence shown here is derived from an EMBL/GenBank/DDBJ whole genome shotgun (WGS) entry which is preliminary data.</text>
</comment>
<proteinExistence type="predicted"/>
<accession>A0A561U9V8</accession>
<name>A0A561U9V8_9PSEU</name>
<dbReference type="AlphaFoldDB" id="A0A561U9V8"/>
<organism evidence="1 2">
    <name type="scientific">Saccharopolyspora dendranthemae</name>
    <dbReference type="NCBI Taxonomy" id="1181886"/>
    <lineage>
        <taxon>Bacteria</taxon>
        <taxon>Bacillati</taxon>
        <taxon>Actinomycetota</taxon>
        <taxon>Actinomycetes</taxon>
        <taxon>Pseudonocardiales</taxon>
        <taxon>Pseudonocardiaceae</taxon>
        <taxon>Saccharopolyspora</taxon>
    </lineage>
</organism>
<evidence type="ECO:0000313" key="1">
    <source>
        <dbReference type="EMBL" id="TWF96145.1"/>
    </source>
</evidence>
<dbReference type="Proteomes" id="UP000316184">
    <property type="component" value="Unassembled WGS sequence"/>
</dbReference>
<protein>
    <submittedName>
        <fullName evidence="1">Uncharacterized protein</fullName>
    </submittedName>
</protein>
<gene>
    <name evidence="1" type="ORF">FHU35_121146</name>
</gene>
<keyword evidence="2" id="KW-1185">Reference proteome</keyword>
<reference evidence="1 2" key="1">
    <citation type="submission" date="2019-06" db="EMBL/GenBank/DDBJ databases">
        <title>Sequencing the genomes of 1000 actinobacteria strains.</title>
        <authorList>
            <person name="Klenk H.-P."/>
        </authorList>
    </citation>
    <scope>NUCLEOTIDE SEQUENCE [LARGE SCALE GENOMIC DNA]</scope>
    <source>
        <strain evidence="1 2">DSM 46699</strain>
    </source>
</reference>
<sequence>MGSTGASDDAAAALLGLRARQVTRREVALAVLLRQVQWKADEAAFDVVGGRLSCEDCRELSCGLRELAVVLDDYAASVQRSRS</sequence>